<reference evidence="1" key="1">
    <citation type="submission" date="2017-04" db="EMBL/GenBank/DDBJ databases">
        <authorList>
            <person name="Varghese N."/>
            <person name="Submissions S."/>
        </authorList>
    </citation>
    <scope>NUCLEOTIDE SEQUENCE</scope>
    <source>
        <strain evidence="1">WTE2008</strain>
    </source>
</reference>
<evidence type="ECO:0000313" key="1">
    <source>
        <dbReference type="EMBL" id="SMC88332.1"/>
    </source>
</evidence>
<keyword evidence="2" id="KW-1185">Reference proteome</keyword>
<dbReference type="EMBL" id="FWXZ01000008">
    <property type="protein sequence ID" value="SMC88332.1"/>
    <property type="molecule type" value="Genomic_DNA"/>
</dbReference>
<dbReference type="Proteomes" id="UP000192328">
    <property type="component" value="Unassembled WGS sequence"/>
</dbReference>
<organism evidence="1 2">
    <name type="scientific">Aristaeella lactis</name>
    <dbReference type="NCBI Taxonomy" id="3046383"/>
    <lineage>
        <taxon>Bacteria</taxon>
        <taxon>Bacillati</taxon>
        <taxon>Bacillota</taxon>
        <taxon>Clostridia</taxon>
        <taxon>Eubacteriales</taxon>
        <taxon>Aristaeellaceae</taxon>
        <taxon>Aristaeella</taxon>
    </lineage>
</organism>
<accession>A0AC61PQ18</accession>
<name>A0AC61PQ18_9FIRM</name>
<sequence length="262" mass="30411">MTHMTDGHIHIERGPYTLEWINEFVKKAVEMQLDEIRLLEHCYRFEEFVPMYDSVCAYSDYVNKWFHSQAGVLKLADYLELIRKVRNEQYPVTIRFGLEICYFREHESFIAEQSKGKGFDFLLGSMHFVDDFAFDHKAEHWAGIDVDRIFRRYYEDSVALAESGLFDGIGHPDTIKLFGHKPSYPLTGYYEDLAAALAKNNMYADQNSGAERRCPGTSLGMEPELLRILKKHNVKIITSSDAHCPEDVGYKIRELNDCIQNC</sequence>
<proteinExistence type="predicted"/>
<comment type="caution">
    <text evidence="1">The sequence shown here is derived from an EMBL/GenBank/DDBJ whole genome shotgun (WGS) entry which is preliminary data.</text>
</comment>
<protein>
    <submittedName>
        <fullName evidence="1">Histidinol-phosphatase (PHP family)</fullName>
    </submittedName>
</protein>
<gene>
    <name evidence="1" type="ORF">SAMN06297397_2974</name>
</gene>
<evidence type="ECO:0000313" key="2">
    <source>
        <dbReference type="Proteomes" id="UP000192328"/>
    </source>
</evidence>